<comment type="caution">
    <text evidence="2">The sequence shown here is derived from an EMBL/GenBank/DDBJ whole genome shotgun (WGS) entry which is preliminary data.</text>
</comment>
<dbReference type="EMBL" id="AFCU01001266">
    <property type="protein sequence ID" value="EHC85150.1"/>
    <property type="molecule type" value="Genomic_DNA"/>
</dbReference>
<gene>
    <name evidence="2" type="ORF">LTSESEN_3861</name>
</gene>
<accession>G5R328</accession>
<feature type="domain" description="KilA-N DNA-binding" evidence="1">
    <location>
        <begin position="29"/>
        <end position="112"/>
    </location>
</feature>
<dbReference type="AlphaFoldDB" id="G5R328"/>
<dbReference type="InterPro" id="IPR018873">
    <property type="entry name" value="KilA-N_DNA-bd_domain"/>
</dbReference>
<evidence type="ECO:0000313" key="2">
    <source>
        <dbReference type="EMBL" id="EHC85150.1"/>
    </source>
</evidence>
<evidence type="ECO:0000313" key="3">
    <source>
        <dbReference type="Proteomes" id="UP000005065"/>
    </source>
</evidence>
<evidence type="ECO:0000259" key="1">
    <source>
        <dbReference type="Pfam" id="PF10543"/>
    </source>
</evidence>
<dbReference type="BioCyc" id="SENT913082:G120J-403-MONOMER"/>
<organism evidence="2 3">
    <name type="scientific">Salmonella enterica subsp. enterica serovar Senftenberg str. A4-543</name>
    <dbReference type="NCBI Taxonomy" id="913082"/>
    <lineage>
        <taxon>Bacteria</taxon>
        <taxon>Pseudomonadati</taxon>
        <taxon>Pseudomonadota</taxon>
        <taxon>Gammaproteobacteria</taxon>
        <taxon>Enterobacterales</taxon>
        <taxon>Enterobacteriaceae</taxon>
        <taxon>Salmonella</taxon>
    </lineage>
</organism>
<dbReference type="PATRIC" id="fig|913082.3.peg.2975"/>
<protein>
    <submittedName>
        <fullName evidence="2">KilA-N, DNA-binding domain</fullName>
    </submittedName>
</protein>
<keyword evidence="2" id="KW-0238">DNA-binding</keyword>
<dbReference type="GO" id="GO:0003677">
    <property type="term" value="F:DNA binding"/>
    <property type="evidence" value="ECO:0007669"/>
    <property type="project" value="UniProtKB-KW"/>
</dbReference>
<dbReference type="Proteomes" id="UP000005065">
    <property type="component" value="Unassembled WGS sequence"/>
</dbReference>
<dbReference type="Pfam" id="PF10543">
    <property type="entry name" value="ORF6N"/>
    <property type="match status" value="1"/>
</dbReference>
<reference evidence="2 3" key="1">
    <citation type="journal article" date="2011" name="BMC Genomics">
        <title>Genome sequencing reveals diversification of virulence factor content and possible host adaptation in distinct subpopulations of Salmonella enterica.</title>
        <authorList>
            <person name="den Bakker H.C."/>
            <person name="Moreno Switt A.I."/>
            <person name="Govoni G."/>
            <person name="Cummings C.A."/>
            <person name="Ranieri M.L."/>
            <person name="Degoricija L."/>
            <person name="Hoelzer K."/>
            <person name="Rodriguez-Rivera L.D."/>
            <person name="Brown S."/>
            <person name="Bolchacova E."/>
            <person name="Furtado M.R."/>
            <person name="Wiedmann M."/>
        </authorList>
    </citation>
    <scope>NUCLEOTIDE SEQUENCE [LARGE SCALE GENOMIC DNA]</scope>
    <source>
        <strain evidence="2 3">A4-543</strain>
    </source>
</reference>
<name>G5R328_SALSE</name>
<sequence length="266" mass="29644">MESYMQQSSSTAVNVAPLNAVVDPLDCPVIVWEGVRVVTTDTLAKGYGTDESNIRKNHSRNNSRFIEGIHIFTVKGGELKSLRVTNSHAQISNKARSVTLWTEKGAARMSKIVDTDEAWSFFERLEDSYFRPATAVGIPLTYEAALEDLLAKVKENRVITEQRDRAVKEKLWISEKREATAMATASAEKRKANALAEKLGECKKHATIKAVQRVTGKSFSHWPLKKWCAANGMEPKDVPDATYGSVKSWPAEAWKAVNQIDIKGMF</sequence>
<proteinExistence type="predicted"/>